<dbReference type="GO" id="GO:0005737">
    <property type="term" value="C:cytoplasm"/>
    <property type="evidence" value="ECO:0007669"/>
    <property type="project" value="UniProtKB-SubCell"/>
</dbReference>
<gene>
    <name evidence="13" type="ORF">SCUD_LOCUS10382</name>
</gene>
<dbReference type="Gene3D" id="3.30.60.190">
    <property type="match status" value="1"/>
</dbReference>
<dbReference type="InterPro" id="IPR048371">
    <property type="entry name" value="ZNHIT3_C"/>
</dbReference>
<dbReference type="Proteomes" id="UP000279833">
    <property type="component" value="Unassembled WGS sequence"/>
</dbReference>
<proteinExistence type="predicted"/>
<evidence type="ECO:0000256" key="10">
    <source>
        <dbReference type="ARBA" id="ARBA00046946"/>
    </source>
</evidence>
<dbReference type="SUPFAM" id="SSF144232">
    <property type="entry name" value="HIT/MYND zinc finger-like"/>
    <property type="match status" value="1"/>
</dbReference>
<dbReference type="GO" id="GO:0005634">
    <property type="term" value="C:nucleus"/>
    <property type="evidence" value="ECO:0007669"/>
    <property type="project" value="UniProtKB-SubCell"/>
</dbReference>
<dbReference type="GO" id="GO:0070761">
    <property type="term" value="C:pre-snoRNP complex"/>
    <property type="evidence" value="ECO:0007669"/>
    <property type="project" value="TreeGrafter"/>
</dbReference>
<dbReference type="InterPro" id="IPR007529">
    <property type="entry name" value="Znf_HIT"/>
</dbReference>
<feature type="domain" description="HIT-type" evidence="12">
    <location>
        <begin position="4"/>
        <end position="37"/>
    </location>
</feature>
<dbReference type="OrthoDB" id="18412at2759"/>
<keyword evidence="8" id="KW-0862">Zinc</keyword>
<evidence type="ECO:0000256" key="7">
    <source>
        <dbReference type="ARBA" id="ARBA00022771"/>
    </source>
</evidence>
<evidence type="ECO:0000313" key="15">
    <source>
        <dbReference type="WBParaSite" id="SCUD_0001038201-mRNA-1"/>
    </source>
</evidence>
<keyword evidence="4" id="KW-0963">Cytoplasm</keyword>
<evidence type="ECO:0000313" key="14">
    <source>
        <dbReference type="Proteomes" id="UP000279833"/>
    </source>
</evidence>
<keyword evidence="5" id="KW-0597">Phosphoprotein</keyword>
<evidence type="ECO:0000256" key="5">
    <source>
        <dbReference type="ARBA" id="ARBA00022553"/>
    </source>
</evidence>
<evidence type="ECO:0000256" key="11">
    <source>
        <dbReference type="PROSITE-ProRule" id="PRU00453"/>
    </source>
</evidence>
<accession>A0A183K5V7</accession>
<dbReference type="CDD" id="cd23024">
    <property type="entry name" value="zf-HIT_ZNHIT2-3"/>
    <property type="match status" value="1"/>
</dbReference>
<evidence type="ECO:0000256" key="1">
    <source>
        <dbReference type="ARBA" id="ARBA00004123"/>
    </source>
</evidence>
<dbReference type="InterPro" id="IPR051639">
    <property type="entry name" value="BCD1"/>
</dbReference>
<dbReference type="Pfam" id="PF21373">
    <property type="entry name" value="ZNHIT3_C"/>
    <property type="match status" value="1"/>
</dbReference>
<dbReference type="Pfam" id="PF04438">
    <property type="entry name" value="zf-HIT"/>
    <property type="match status" value="1"/>
</dbReference>
<evidence type="ECO:0000256" key="4">
    <source>
        <dbReference type="ARBA" id="ARBA00022490"/>
    </source>
</evidence>
<dbReference type="GO" id="GO:0008270">
    <property type="term" value="F:zinc ion binding"/>
    <property type="evidence" value="ECO:0007669"/>
    <property type="project" value="UniProtKB-UniRule"/>
</dbReference>
<evidence type="ECO:0000259" key="12">
    <source>
        <dbReference type="PROSITE" id="PS51083"/>
    </source>
</evidence>
<comment type="subcellular location">
    <subcellularLocation>
        <location evidence="2">Cytoplasm</location>
    </subcellularLocation>
    <subcellularLocation>
        <location evidence="1">Nucleus</location>
    </subcellularLocation>
</comment>
<sequence length="125" mass="14515">MVLCAICSIETSKYKCPRCIAPYCSLACYQKHKQNECKPETCVPRVVHATVEREDEMVDYVPKKILEGLKYSDKIRDLLKNPHLRSLLRFLNDTNKPYSALENVMREPIFVEFSDECLKIVDSNL</sequence>
<keyword evidence="9" id="KW-0539">Nucleus</keyword>
<evidence type="ECO:0000313" key="13">
    <source>
        <dbReference type="EMBL" id="VDP39619.1"/>
    </source>
</evidence>
<keyword evidence="6" id="KW-0479">Metal-binding</keyword>
<dbReference type="GO" id="GO:0000492">
    <property type="term" value="P:box C/D snoRNP assembly"/>
    <property type="evidence" value="ECO:0007669"/>
    <property type="project" value="TreeGrafter"/>
</dbReference>
<name>A0A183K5V7_9TREM</name>
<dbReference type="STRING" id="6186.A0A183K5V7"/>
<protein>
    <recommendedName>
        <fullName evidence="3">Zinc finger HIT domain-containing protein 3</fullName>
    </recommendedName>
</protein>
<keyword evidence="14" id="KW-1185">Reference proteome</keyword>
<evidence type="ECO:0000256" key="6">
    <source>
        <dbReference type="ARBA" id="ARBA00022723"/>
    </source>
</evidence>
<evidence type="ECO:0000256" key="8">
    <source>
        <dbReference type="ARBA" id="ARBA00022833"/>
    </source>
</evidence>
<dbReference type="PROSITE" id="PS51083">
    <property type="entry name" value="ZF_HIT"/>
    <property type="match status" value="1"/>
</dbReference>
<keyword evidence="7 11" id="KW-0863">Zinc-finger</keyword>
<organism evidence="15">
    <name type="scientific">Schistosoma curassoni</name>
    <dbReference type="NCBI Taxonomy" id="6186"/>
    <lineage>
        <taxon>Eukaryota</taxon>
        <taxon>Metazoa</taxon>
        <taxon>Spiralia</taxon>
        <taxon>Lophotrochozoa</taxon>
        <taxon>Platyhelminthes</taxon>
        <taxon>Trematoda</taxon>
        <taxon>Digenea</taxon>
        <taxon>Strigeidida</taxon>
        <taxon>Schistosomatoidea</taxon>
        <taxon>Schistosomatidae</taxon>
        <taxon>Schistosoma</taxon>
    </lineage>
</organism>
<evidence type="ECO:0000256" key="2">
    <source>
        <dbReference type="ARBA" id="ARBA00004496"/>
    </source>
</evidence>
<dbReference type="EMBL" id="UZAK01033748">
    <property type="protein sequence ID" value="VDP39619.1"/>
    <property type="molecule type" value="Genomic_DNA"/>
</dbReference>
<dbReference type="PANTHER" id="PTHR13483">
    <property type="entry name" value="BOX C_D SNORNA PROTEIN 1-RELATED"/>
    <property type="match status" value="1"/>
</dbReference>
<dbReference type="AlphaFoldDB" id="A0A183K5V7"/>
<evidence type="ECO:0000256" key="9">
    <source>
        <dbReference type="ARBA" id="ARBA00023242"/>
    </source>
</evidence>
<dbReference type="GO" id="GO:0048254">
    <property type="term" value="P:snoRNA localization"/>
    <property type="evidence" value="ECO:0007669"/>
    <property type="project" value="TreeGrafter"/>
</dbReference>
<dbReference type="WBParaSite" id="SCUD_0001038201-mRNA-1">
    <property type="protein sequence ID" value="SCUD_0001038201-mRNA-1"/>
    <property type="gene ID" value="SCUD_0001038201"/>
</dbReference>
<dbReference type="GO" id="GO:0000463">
    <property type="term" value="P:maturation of LSU-rRNA from tricistronic rRNA transcript (SSU-rRNA, 5.8S rRNA, LSU-rRNA)"/>
    <property type="evidence" value="ECO:0007669"/>
    <property type="project" value="TreeGrafter"/>
</dbReference>
<comment type="subunit">
    <text evidence="10">Thyroid receptor interacting proteins (TRIPs) specifically interact with the ligand binding domain of the thyroid receptor (TR). Requires the presence of thyroid hormone for its interaction. Interacts with NUFIP1. Interacts (via HIT-type zinc finger) with the RUVBL1/RUVBL2 complex in the presence of ADP.</text>
</comment>
<dbReference type="PANTHER" id="PTHR13483:SF11">
    <property type="entry name" value="ZINC FINGER HIT DOMAIN-CONTAINING PROTEIN 3"/>
    <property type="match status" value="1"/>
</dbReference>
<reference evidence="13 14" key="2">
    <citation type="submission" date="2018-11" db="EMBL/GenBank/DDBJ databases">
        <authorList>
            <consortium name="Pathogen Informatics"/>
        </authorList>
    </citation>
    <scope>NUCLEOTIDE SEQUENCE [LARGE SCALE GENOMIC DNA]</scope>
    <source>
        <strain evidence="13">Dakar</strain>
        <strain evidence="14">Dakar, Senegal</strain>
    </source>
</reference>
<evidence type="ECO:0000256" key="3">
    <source>
        <dbReference type="ARBA" id="ARBA00021568"/>
    </source>
</evidence>
<reference evidence="15" key="1">
    <citation type="submission" date="2016-06" db="UniProtKB">
        <authorList>
            <consortium name="WormBaseParasite"/>
        </authorList>
    </citation>
    <scope>IDENTIFICATION</scope>
</reference>